<dbReference type="EMBL" id="GBXM01031200">
    <property type="protein sequence ID" value="JAH77377.1"/>
    <property type="molecule type" value="Transcribed_RNA"/>
</dbReference>
<dbReference type="AlphaFoldDB" id="A0A0E9VH28"/>
<accession>A0A0E9VH28</accession>
<organism evidence="1">
    <name type="scientific">Anguilla anguilla</name>
    <name type="common">European freshwater eel</name>
    <name type="synonym">Muraena anguilla</name>
    <dbReference type="NCBI Taxonomy" id="7936"/>
    <lineage>
        <taxon>Eukaryota</taxon>
        <taxon>Metazoa</taxon>
        <taxon>Chordata</taxon>
        <taxon>Craniata</taxon>
        <taxon>Vertebrata</taxon>
        <taxon>Euteleostomi</taxon>
        <taxon>Actinopterygii</taxon>
        <taxon>Neopterygii</taxon>
        <taxon>Teleostei</taxon>
        <taxon>Anguilliformes</taxon>
        <taxon>Anguillidae</taxon>
        <taxon>Anguilla</taxon>
    </lineage>
</organism>
<name>A0A0E9VH28_ANGAN</name>
<evidence type="ECO:0000313" key="1">
    <source>
        <dbReference type="EMBL" id="JAH77377.1"/>
    </source>
</evidence>
<reference evidence="1" key="2">
    <citation type="journal article" date="2015" name="Fish Shellfish Immunol.">
        <title>Early steps in the European eel (Anguilla anguilla)-Vibrio vulnificus interaction in the gills: Role of the RtxA13 toxin.</title>
        <authorList>
            <person name="Callol A."/>
            <person name="Pajuelo D."/>
            <person name="Ebbesson L."/>
            <person name="Teles M."/>
            <person name="MacKenzie S."/>
            <person name="Amaro C."/>
        </authorList>
    </citation>
    <scope>NUCLEOTIDE SEQUENCE</scope>
</reference>
<sequence length="32" mass="3561">MVSLSNHGNGAVSLCHLSYLFTQFSTLFHLHV</sequence>
<proteinExistence type="predicted"/>
<protein>
    <submittedName>
        <fullName evidence="1">Uncharacterized protein</fullName>
    </submittedName>
</protein>
<reference evidence="1" key="1">
    <citation type="submission" date="2014-11" db="EMBL/GenBank/DDBJ databases">
        <authorList>
            <person name="Amaro Gonzalez C."/>
        </authorList>
    </citation>
    <scope>NUCLEOTIDE SEQUENCE</scope>
</reference>